<dbReference type="EMBL" id="PZKE01000021">
    <property type="protein sequence ID" value="PTE13015.1"/>
    <property type="molecule type" value="Genomic_DNA"/>
</dbReference>
<comment type="caution">
    <text evidence="2">The sequence shown here is derived from an EMBL/GenBank/DDBJ whole genome shotgun (WGS) entry which is preliminary data.</text>
</comment>
<dbReference type="InterPro" id="IPR009506">
    <property type="entry name" value="YjiS-like"/>
</dbReference>
<dbReference type="Pfam" id="PF06568">
    <property type="entry name" value="YjiS-like"/>
    <property type="match status" value="1"/>
</dbReference>
<protein>
    <recommendedName>
        <fullName evidence="1">YjiS-like domain-containing protein</fullName>
    </recommendedName>
</protein>
<keyword evidence="3" id="KW-1185">Reference proteome</keyword>
<reference evidence="2 3" key="1">
    <citation type="submission" date="2018-03" db="EMBL/GenBank/DDBJ databases">
        <title>Rhodobacter blasticus.</title>
        <authorList>
            <person name="Meyer T.E."/>
            <person name="Miller S."/>
            <person name="Lodha T."/>
            <person name="Gandham S."/>
            <person name="Chintalapati S."/>
            <person name="Chintalapati V.R."/>
        </authorList>
    </citation>
    <scope>NUCLEOTIDE SEQUENCE [LARGE SCALE GENOMIC DNA]</scope>
    <source>
        <strain evidence="2 3">DSM 2131</strain>
    </source>
</reference>
<evidence type="ECO:0000259" key="1">
    <source>
        <dbReference type="Pfam" id="PF06568"/>
    </source>
</evidence>
<sequence length="71" mass="7719">MAYVMQTRSAAAHPAQRGGGLFSVLGAALARRRVYTRTLAELRELTDRELADLGISRLSIADVAREAAYGR</sequence>
<accession>A0A2T4J569</accession>
<proteinExistence type="predicted"/>
<feature type="domain" description="YjiS-like" evidence="1">
    <location>
        <begin position="27"/>
        <end position="57"/>
    </location>
</feature>
<dbReference type="Proteomes" id="UP000241362">
    <property type="component" value="Unassembled WGS sequence"/>
</dbReference>
<dbReference type="AlphaFoldDB" id="A0A2T4J569"/>
<evidence type="ECO:0000313" key="3">
    <source>
        <dbReference type="Proteomes" id="UP000241362"/>
    </source>
</evidence>
<organism evidence="2 3">
    <name type="scientific">Fuscovulum blasticum DSM 2131</name>
    <dbReference type="NCBI Taxonomy" id="1188250"/>
    <lineage>
        <taxon>Bacteria</taxon>
        <taxon>Pseudomonadati</taxon>
        <taxon>Pseudomonadota</taxon>
        <taxon>Alphaproteobacteria</taxon>
        <taxon>Rhodobacterales</taxon>
        <taxon>Paracoccaceae</taxon>
        <taxon>Pseudogemmobacter</taxon>
    </lineage>
</organism>
<name>A0A2T4J569_FUSBL</name>
<gene>
    <name evidence="2" type="ORF">C5F44_15695</name>
</gene>
<evidence type="ECO:0000313" key="2">
    <source>
        <dbReference type="EMBL" id="PTE13015.1"/>
    </source>
</evidence>